<accession>A0AAD7SU60</accession>
<protein>
    <submittedName>
        <fullName evidence="1">Uncharacterized protein</fullName>
    </submittedName>
</protein>
<evidence type="ECO:0000313" key="1">
    <source>
        <dbReference type="EMBL" id="KAJ8407871.1"/>
    </source>
</evidence>
<dbReference type="AlphaFoldDB" id="A0AAD7SU60"/>
<reference evidence="1" key="1">
    <citation type="journal article" date="2023" name="Science">
        <title>Genome structures resolve the early diversification of teleost fishes.</title>
        <authorList>
            <person name="Parey E."/>
            <person name="Louis A."/>
            <person name="Montfort J."/>
            <person name="Bouchez O."/>
            <person name="Roques C."/>
            <person name="Iampietro C."/>
            <person name="Lluch J."/>
            <person name="Castinel A."/>
            <person name="Donnadieu C."/>
            <person name="Desvignes T."/>
            <person name="Floi Bucao C."/>
            <person name="Jouanno E."/>
            <person name="Wen M."/>
            <person name="Mejri S."/>
            <person name="Dirks R."/>
            <person name="Jansen H."/>
            <person name="Henkel C."/>
            <person name="Chen W.J."/>
            <person name="Zahm M."/>
            <person name="Cabau C."/>
            <person name="Klopp C."/>
            <person name="Thompson A.W."/>
            <person name="Robinson-Rechavi M."/>
            <person name="Braasch I."/>
            <person name="Lecointre G."/>
            <person name="Bobe J."/>
            <person name="Postlethwait J.H."/>
            <person name="Berthelot C."/>
            <person name="Roest Crollius H."/>
            <person name="Guiguen Y."/>
        </authorList>
    </citation>
    <scope>NUCLEOTIDE SEQUENCE</scope>
    <source>
        <strain evidence="1">NC1722</strain>
    </source>
</reference>
<comment type="caution">
    <text evidence="1">The sequence shown here is derived from an EMBL/GenBank/DDBJ whole genome shotgun (WGS) entry which is preliminary data.</text>
</comment>
<name>A0AAD7SU60_9TELE</name>
<keyword evidence="2" id="KW-1185">Reference proteome</keyword>
<dbReference type="EMBL" id="JAINUG010000037">
    <property type="protein sequence ID" value="KAJ8407871.1"/>
    <property type="molecule type" value="Genomic_DNA"/>
</dbReference>
<dbReference type="Proteomes" id="UP001221898">
    <property type="component" value="Unassembled WGS sequence"/>
</dbReference>
<sequence length="66" mass="6703">MRVIVSPLPPKKGAGNAAGKATFTIFQVLCEPGPGPPATDGRFTARHGGRFLPHAAPRQAAGALLG</sequence>
<evidence type="ECO:0000313" key="2">
    <source>
        <dbReference type="Proteomes" id="UP001221898"/>
    </source>
</evidence>
<organism evidence="1 2">
    <name type="scientific">Aldrovandia affinis</name>
    <dbReference type="NCBI Taxonomy" id="143900"/>
    <lineage>
        <taxon>Eukaryota</taxon>
        <taxon>Metazoa</taxon>
        <taxon>Chordata</taxon>
        <taxon>Craniata</taxon>
        <taxon>Vertebrata</taxon>
        <taxon>Euteleostomi</taxon>
        <taxon>Actinopterygii</taxon>
        <taxon>Neopterygii</taxon>
        <taxon>Teleostei</taxon>
        <taxon>Notacanthiformes</taxon>
        <taxon>Halosauridae</taxon>
        <taxon>Aldrovandia</taxon>
    </lineage>
</organism>
<proteinExistence type="predicted"/>
<gene>
    <name evidence="1" type="ORF">AAFF_G00269150</name>
</gene>